<dbReference type="PANTHER" id="PTHR31775">
    <property type="entry name" value="OS02G0117200 PROTEIN"/>
    <property type="match status" value="1"/>
</dbReference>
<evidence type="ECO:0000256" key="2">
    <source>
        <dbReference type="SAM" id="Coils"/>
    </source>
</evidence>
<feature type="compositionally biased region" description="Polar residues" evidence="3">
    <location>
        <begin position="25"/>
        <end position="36"/>
    </location>
</feature>
<feature type="region of interest" description="Disordered" evidence="3">
    <location>
        <begin position="1"/>
        <end position="62"/>
    </location>
</feature>
<sequence>MGEGKPMKAEAEASSVSARAPDQKTPVQEQKESVSPVSEKPETGDPTTEMTSTDRDAELEKVESEKRYALIKAWEENEKAKVENKTHKKILAVASWETTKKAYVETQIKKYEEKVEKKKAKYAEKKKNKIAEIHKEREEKRAMVEAKREEQYRKVEEIAARYRSLGYMPRKFLGCFAN</sequence>
<comment type="similarity">
    <text evidence="1">Belongs to the remorin family.</text>
</comment>
<accession>A0ABQ9LZZ1</accession>
<feature type="coiled-coil region" evidence="2">
    <location>
        <begin position="101"/>
        <end position="150"/>
    </location>
</feature>
<dbReference type="PANTHER" id="PTHR31775:SF28">
    <property type="entry name" value="REMORIN-LIKE"/>
    <property type="match status" value="1"/>
</dbReference>
<gene>
    <name evidence="5" type="ORF">P3X46_016699</name>
</gene>
<evidence type="ECO:0000313" key="6">
    <source>
        <dbReference type="Proteomes" id="UP001174677"/>
    </source>
</evidence>
<evidence type="ECO:0000256" key="1">
    <source>
        <dbReference type="ARBA" id="ARBA00005711"/>
    </source>
</evidence>
<evidence type="ECO:0000259" key="4">
    <source>
        <dbReference type="Pfam" id="PF03763"/>
    </source>
</evidence>
<feature type="compositionally biased region" description="Basic and acidic residues" evidence="3">
    <location>
        <begin position="1"/>
        <end position="11"/>
    </location>
</feature>
<evidence type="ECO:0000313" key="5">
    <source>
        <dbReference type="EMBL" id="KAJ9173579.1"/>
    </source>
</evidence>
<evidence type="ECO:0000256" key="3">
    <source>
        <dbReference type="SAM" id="MobiDB-lite"/>
    </source>
</evidence>
<proteinExistence type="inferred from homology"/>
<dbReference type="InterPro" id="IPR005516">
    <property type="entry name" value="Remorin_C"/>
</dbReference>
<feature type="domain" description="Remorin C-terminal" evidence="4">
    <location>
        <begin position="66"/>
        <end position="171"/>
    </location>
</feature>
<keyword evidence="6" id="KW-1185">Reference proteome</keyword>
<dbReference type="Pfam" id="PF03763">
    <property type="entry name" value="Remorin_C"/>
    <property type="match status" value="1"/>
</dbReference>
<name>A0ABQ9LZZ1_HEVBR</name>
<reference evidence="5" key="1">
    <citation type="journal article" date="2023" name="Plant Biotechnol. J.">
        <title>Chromosome-level wild Hevea brasiliensis genome provides new tools for genomic-assisted breeding and valuable loci to elevate rubber yield.</title>
        <authorList>
            <person name="Cheng H."/>
            <person name="Song X."/>
            <person name="Hu Y."/>
            <person name="Wu T."/>
            <person name="Yang Q."/>
            <person name="An Z."/>
            <person name="Feng S."/>
            <person name="Deng Z."/>
            <person name="Wu W."/>
            <person name="Zeng X."/>
            <person name="Tu M."/>
            <person name="Wang X."/>
            <person name="Huang H."/>
        </authorList>
    </citation>
    <scope>NUCLEOTIDE SEQUENCE</scope>
    <source>
        <strain evidence="5">MT/VB/25A 57/8</strain>
    </source>
</reference>
<organism evidence="5 6">
    <name type="scientific">Hevea brasiliensis</name>
    <name type="common">Para rubber tree</name>
    <name type="synonym">Siphonia brasiliensis</name>
    <dbReference type="NCBI Taxonomy" id="3981"/>
    <lineage>
        <taxon>Eukaryota</taxon>
        <taxon>Viridiplantae</taxon>
        <taxon>Streptophyta</taxon>
        <taxon>Embryophyta</taxon>
        <taxon>Tracheophyta</taxon>
        <taxon>Spermatophyta</taxon>
        <taxon>Magnoliopsida</taxon>
        <taxon>eudicotyledons</taxon>
        <taxon>Gunneridae</taxon>
        <taxon>Pentapetalae</taxon>
        <taxon>rosids</taxon>
        <taxon>fabids</taxon>
        <taxon>Malpighiales</taxon>
        <taxon>Euphorbiaceae</taxon>
        <taxon>Crotonoideae</taxon>
        <taxon>Micrandreae</taxon>
        <taxon>Hevea</taxon>
    </lineage>
</organism>
<dbReference type="Proteomes" id="UP001174677">
    <property type="component" value="Chromosome 9"/>
</dbReference>
<comment type="caution">
    <text evidence="5">The sequence shown here is derived from an EMBL/GenBank/DDBJ whole genome shotgun (WGS) entry which is preliminary data.</text>
</comment>
<dbReference type="EMBL" id="JARPOI010000009">
    <property type="protein sequence ID" value="KAJ9173579.1"/>
    <property type="molecule type" value="Genomic_DNA"/>
</dbReference>
<protein>
    <recommendedName>
        <fullName evidence="4">Remorin C-terminal domain-containing protein</fullName>
    </recommendedName>
</protein>
<keyword evidence="2" id="KW-0175">Coiled coil</keyword>
<feature type="compositionally biased region" description="Basic and acidic residues" evidence="3">
    <location>
        <begin position="52"/>
        <end position="62"/>
    </location>
</feature>